<gene>
    <name evidence="2" type="ordered locus">Tcr_0022</name>
</gene>
<keyword evidence="1" id="KW-1133">Transmembrane helix</keyword>
<feature type="transmembrane region" description="Helical" evidence="1">
    <location>
        <begin position="77"/>
        <end position="97"/>
    </location>
</feature>
<reference evidence="2" key="1">
    <citation type="submission" date="2006-07" db="EMBL/GenBank/DDBJ databases">
        <title>Complete sequence of Thiomicrospira crunogena XCL-2.</title>
        <authorList>
            <consortium name="US DOE Joint Genome Institute"/>
            <person name="Copeland A."/>
            <person name="Lucas S."/>
            <person name="Lapidus A."/>
            <person name="Barry K."/>
            <person name="Detter J.C."/>
            <person name="Glavina del Rio T."/>
            <person name="Hammon N."/>
            <person name="Israni S."/>
            <person name="Dalin E."/>
            <person name="Tice H."/>
            <person name="Pitluck S."/>
            <person name="Chain P."/>
            <person name="Malfatti S."/>
            <person name="Shin M."/>
            <person name="Vergez L."/>
            <person name="Schmutz J."/>
            <person name="Larimer F."/>
            <person name="Land M."/>
            <person name="Hauser L."/>
            <person name="Kyrpides N."/>
            <person name="Lykidis A."/>
            <person name="Scott K.M."/>
            <person name="Sievert S."/>
            <person name="Kerfeld C."/>
            <person name="Freyermuth S."/>
            <person name="Dobrinski K."/>
            <person name="Boller A."/>
            <person name="Fitzpatrick K."/>
            <person name="Thoma P."/>
            <person name="Moore J."/>
            <person name="Richardson P."/>
        </authorList>
    </citation>
    <scope>NUCLEOTIDE SEQUENCE</scope>
    <source>
        <strain evidence="2">XCL-2</strain>
    </source>
</reference>
<dbReference type="STRING" id="317025.Tcr_0022"/>
<feature type="transmembrane region" description="Helical" evidence="1">
    <location>
        <begin position="117"/>
        <end position="133"/>
    </location>
</feature>
<evidence type="ECO:0000256" key="1">
    <source>
        <dbReference type="SAM" id="Phobius"/>
    </source>
</evidence>
<dbReference type="AlphaFoldDB" id="Q31JQ4"/>
<keyword evidence="1" id="KW-0812">Transmembrane</keyword>
<sequence length="139" mass="15771">MFIRDNPMKIYIKATVIWCVIVLIAILNGGFRDSVLNPMLGDKTALPISGLILSAMIFAITYLFINRFKATEAQTYIRIGLFWGLLTIIFEYGLGYFVLHQPLDEIHQVFNLQQGNLFLLALLTAIIAPWLAAKIKRLI</sequence>
<protein>
    <submittedName>
        <fullName evidence="2">Uncharacterized protein</fullName>
    </submittedName>
</protein>
<accession>Q31JQ4</accession>
<dbReference type="EMBL" id="CP000109">
    <property type="protein sequence ID" value="ABB40619.2"/>
    <property type="molecule type" value="Genomic_DNA"/>
</dbReference>
<dbReference type="HOGENOM" id="CLU_135085_0_0_6"/>
<evidence type="ECO:0000313" key="2">
    <source>
        <dbReference type="EMBL" id="ABB40619.2"/>
    </source>
</evidence>
<name>Q31JQ4_HYDCU</name>
<feature type="transmembrane region" description="Helical" evidence="1">
    <location>
        <begin position="44"/>
        <end position="65"/>
    </location>
</feature>
<dbReference type="KEGG" id="tcx:Tcr_0022"/>
<dbReference type="eggNOG" id="ENOG5032Z08">
    <property type="taxonomic scope" value="Bacteria"/>
</dbReference>
<organism evidence="2">
    <name type="scientific">Hydrogenovibrio crunogenus (strain DSM 25203 / XCL-2)</name>
    <name type="common">Thiomicrospira crunogena</name>
    <dbReference type="NCBI Taxonomy" id="317025"/>
    <lineage>
        <taxon>Bacteria</taxon>
        <taxon>Pseudomonadati</taxon>
        <taxon>Pseudomonadota</taxon>
        <taxon>Gammaproteobacteria</taxon>
        <taxon>Thiotrichales</taxon>
        <taxon>Piscirickettsiaceae</taxon>
        <taxon>Hydrogenovibrio</taxon>
    </lineage>
</organism>
<feature type="transmembrane region" description="Helical" evidence="1">
    <location>
        <begin position="12"/>
        <end position="32"/>
    </location>
</feature>
<proteinExistence type="predicted"/>
<keyword evidence="1" id="KW-0472">Membrane</keyword>